<evidence type="ECO:0000256" key="3">
    <source>
        <dbReference type="ARBA" id="ARBA00023163"/>
    </source>
</evidence>
<dbReference type="Proteomes" id="UP001457282">
    <property type="component" value="Unassembled WGS sequence"/>
</dbReference>
<dbReference type="SUPFAM" id="SSF101941">
    <property type="entry name" value="NAC domain"/>
    <property type="match status" value="1"/>
</dbReference>
<dbReference type="GO" id="GO:0006355">
    <property type="term" value="P:regulation of DNA-templated transcription"/>
    <property type="evidence" value="ECO:0007669"/>
    <property type="project" value="InterPro"/>
</dbReference>
<evidence type="ECO:0000256" key="4">
    <source>
        <dbReference type="ARBA" id="ARBA00023242"/>
    </source>
</evidence>
<feature type="region of interest" description="Disordered" evidence="5">
    <location>
        <begin position="154"/>
        <end position="183"/>
    </location>
</feature>
<organism evidence="7 8">
    <name type="scientific">Rubus argutus</name>
    <name type="common">Southern blackberry</name>
    <dbReference type="NCBI Taxonomy" id="59490"/>
    <lineage>
        <taxon>Eukaryota</taxon>
        <taxon>Viridiplantae</taxon>
        <taxon>Streptophyta</taxon>
        <taxon>Embryophyta</taxon>
        <taxon>Tracheophyta</taxon>
        <taxon>Spermatophyta</taxon>
        <taxon>Magnoliopsida</taxon>
        <taxon>eudicotyledons</taxon>
        <taxon>Gunneridae</taxon>
        <taxon>Pentapetalae</taxon>
        <taxon>rosids</taxon>
        <taxon>fabids</taxon>
        <taxon>Rosales</taxon>
        <taxon>Rosaceae</taxon>
        <taxon>Rosoideae</taxon>
        <taxon>Rosoideae incertae sedis</taxon>
        <taxon>Rubus</taxon>
    </lineage>
</organism>
<dbReference type="EMBL" id="JBEDUW010000006">
    <property type="protein sequence ID" value="KAK9921860.1"/>
    <property type="molecule type" value="Genomic_DNA"/>
</dbReference>
<evidence type="ECO:0000256" key="1">
    <source>
        <dbReference type="ARBA" id="ARBA00023015"/>
    </source>
</evidence>
<evidence type="ECO:0000259" key="6">
    <source>
        <dbReference type="PROSITE" id="PS51005"/>
    </source>
</evidence>
<dbReference type="GO" id="GO:0003677">
    <property type="term" value="F:DNA binding"/>
    <property type="evidence" value="ECO:0007669"/>
    <property type="project" value="UniProtKB-KW"/>
</dbReference>
<dbReference type="PROSITE" id="PS51005">
    <property type="entry name" value="NAC"/>
    <property type="match status" value="1"/>
</dbReference>
<dbReference type="Pfam" id="PF02365">
    <property type="entry name" value="NAM"/>
    <property type="match status" value="1"/>
</dbReference>
<feature type="compositionally biased region" description="Acidic residues" evidence="5">
    <location>
        <begin position="170"/>
        <end position="180"/>
    </location>
</feature>
<feature type="compositionally biased region" description="Basic and acidic residues" evidence="5">
    <location>
        <begin position="154"/>
        <end position="166"/>
    </location>
</feature>
<dbReference type="PANTHER" id="PTHR31719:SF193">
    <property type="entry name" value="NAC DOMAIN-CONTAINING PROTEIN"/>
    <property type="match status" value="1"/>
</dbReference>
<dbReference type="PANTHER" id="PTHR31719">
    <property type="entry name" value="NAC TRANSCRIPTION FACTOR 56"/>
    <property type="match status" value="1"/>
</dbReference>
<keyword evidence="3" id="KW-0804">Transcription</keyword>
<dbReference type="Gene3D" id="2.170.150.80">
    <property type="entry name" value="NAC domain"/>
    <property type="match status" value="1"/>
</dbReference>
<dbReference type="InterPro" id="IPR003441">
    <property type="entry name" value="NAC-dom"/>
</dbReference>
<sequence length="197" mass="22705">MYELLRDSEWYFFTPISRKYVNSSRLNRAAHNGYWKAVGMIPIKDKNNEVVGYRKSLEFCEGILSKGNKTEWKMHEYTINEAIVPPNSTNAKTRMKLDDCVLCKIFKKWGVKKNETNDQLELPIDRSQANISMVGPSSTTSSDQLPAHDAMEHEPYSNHEVQKHGSSDSMQEEEEEEDDGWLIIRVENLNISDPMMG</sequence>
<protein>
    <recommendedName>
        <fullName evidence="6">NAC domain-containing protein</fullName>
    </recommendedName>
</protein>
<keyword evidence="8" id="KW-1185">Reference proteome</keyword>
<evidence type="ECO:0000313" key="7">
    <source>
        <dbReference type="EMBL" id="KAK9921860.1"/>
    </source>
</evidence>
<dbReference type="AlphaFoldDB" id="A0AAW1WAF1"/>
<dbReference type="InterPro" id="IPR036093">
    <property type="entry name" value="NAC_dom_sf"/>
</dbReference>
<name>A0AAW1WAF1_RUBAR</name>
<evidence type="ECO:0000256" key="5">
    <source>
        <dbReference type="SAM" id="MobiDB-lite"/>
    </source>
</evidence>
<keyword evidence="1" id="KW-0805">Transcription regulation</keyword>
<reference evidence="7 8" key="1">
    <citation type="journal article" date="2023" name="G3 (Bethesda)">
        <title>A chromosome-length genome assembly and annotation of blackberry (Rubus argutus, cv. 'Hillquist').</title>
        <authorList>
            <person name="Bruna T."/>
            <person name="Aryal R."/>
            <person name="Dudchenko O."/>
            <person name="Sargent D.J."/>
            <person name="Mead D."/>
            <person name="Buti M."/>
            <person name="Cavallini A."/>
            <person name="Hytonen T."/>
            <person name="Andres J."/>
            <person name="Pham M."/>
            <person name="Weisz D."/>
            <person name="Mascagni F."/>
            <person name="Usai G."/>
            <person name="Natali L."/>
            <person name="Bassil N."/>
            <person name="Fernandez G.E."/>
            <person name="Lomsadze A."/>
            <person name="Armour M."/>
            <person name="Olukolu B."/>
            <person name="Poorten T."/>
            <person name="Britton C."/>
            <person name="Davik J."/>
            <person name="Ashrafi H."/>
            <person name="Aiden E.L."/>
            <person name="Borodovsky M."/>
            <person name="Worthington M."/>
        </authorList>
    </citation>
    <scope>NUCLEOTIDE SEQUENCE [LARGE SCALE GENOMIC DNA]</scope>
    <source>
        <strain evidence="7">PI 553951</strain>
    </source>
</reference>
<feature type="domain" description="NAC" evidence="6">
    <location>
        <begin position="1"/>
        <end position="108"/>
    </location>
</feature>
<keyword evidence="4" id="KW-0539">Nucleus</keyword>
<evidence type="ECO:0000256" key="2">
    <source>
        <dbReference type="ARBA" id="ARBA00023125"/>
    </source>
</evidence>
<keyword evidence="2" id="KW-0238">DNA-binding</keyword>
<proteinExistence type="predicted"/>
<comment type="caution">
    <text evidence="7">The sequence shown here is derived from an EMBL/GenBank/DDBJ whole genome shotgun (WGS) entry which is preliminary data.</text>
</comment>
<accession>A0AAW1WAF1</accession>
<evidence type="ECO:0000313" key="8">
    <source>
        <dbReference type="Proteomes" id="UP001457282"/>
    </source>
</evidence>
<gene>
    <name evidence="7" type="ORF">M0R45_030356</name>
</gene>